<evidence type="ECO:0000259" key="1">
    <source>
        <dbReference type="Pfam" id="PF01047"/>
    </source>
</evidence>
<dbReference type="GO" id="GO:0003700">
    <property type="term" value="F:DNA-binding transcription factor activity"/>
    <property type="evidence" value="ECO:0007669"/>
    <property type="project" value="InterPro"/>
</dbReference>
<dbReference type="EMBL" id="MWBO01000008">
    <property type="protein sequence ID" value="OQA53173.1"/>
    <property type="molecule type" value="Genomic_DNA"/>
</dbReference>
<evidence type="ECO:0000313" key="2">
    <source>
        <dbReference type="EMBL" id="OQA53173.1"/>
    </source>
</evidence>
<dbReference type="Pfam" id="PF01047">
    <property type="entry name" value="MarR"/>
    <property type="match status" value="1"/>
</dbReference>
<proteinExistence type="predicted"/>
<dbReference type="SUPFAM" id="SSF46785">
    <property type="entry name" value="Winged helix' DNA-binding domain"/>
    <property type="match status" value="1"/>
</dbReference>
<dbReference type="Gene3D" id="1.10.10.10">
    <property type="entry name" value="Winged helix-like DNA-binding domain superfamily/Winged helix DNA-binding domain"/>
    <property type="match status" value="1"/>
</dbReference>
<dbReference type="InterPro" id="IPR011991">
    <property type="entry name" value="ArsR-like_HTH"/>
</dbReference>
<protein>
    <recommendedName>
        <fullName evidence="1">HTH marR-type domain-containing protein</fullName>
    </recommendedName>
</protein>
<dbReference type="InterPro" id="IPR000835">
    <property type="entry name" value="HTH_MarR-typ"/>
</dbReference>
<dbReference type="Proteomes" id="UP000485367">
    <property type="component" value="Unassembled WGS sequence"/>
</dbReference>
<dbReference type="InterPro" id="IPR036388">
    <property type="entry name" value="WH-like_DNA-bd_sf"/>
</dbReference>
<comment type="caution">
    <text evidence="2">The sequence shown here is derived from an EMBL/GenBank/DDBJ whole genome shotgun (WGS) entry which is preliminary data.</text>
</comment>
<feature type="domain" description="HTH marR-type" evidence="1">
    <location>
        <begin position="42"/>
        <end position="78"/>
    </location>
</feature>
<dbReference type="AlphaFoldDB" id="A0A1V5SG02"/>
<dbReference type="InterPro" id="IPR036390">
    <property type="entry name" value="WH_DNA-bd_sf"/>
</dbReference>
<accession>A0A1V5SG02</accession>
<gene>
    <name evidence="2" type="ORF">BWY43_00100</name>
</gene>
<dbReference type="CDD" id="cd00090">
    <property type="entry name" value="HTH_ARSR"/>
    <property type="match status" value="1"/>
</dbReference>
<reference evidence="2" key="1">
    <citation type="submission" date="2017-02" db="EMBL/GenBank/DDBJ databases">
        <title>Delving into the versatile metabolic prowess of the omnipresent phylum Bacteroidetes.</title>
        <authorList>
            <person name="Nobu M.K."/>
            <person name="Mei R."/>
            <person name="Narihiro T."/>
            <person name="Kuroda K."/>
            <person name="Liu W.-T."/>
        </authorList>
    </citation>
    <scope>NUCLEOTIDE SEQUENCE</scope>
    <source>
        <strain evidence="2">ADurb.Bin280</strain>
    </source>
</reference>
<organism evidence="2">
    <name type="scientific">candidate division WS2 bacterium ADurb.Bin280</name>
    <dbReference type="NCBI Taxonomy" id="1852829"/>
    <lineage>
        <taxon>Bacteria</taxon>
        <taxon>candidate division WS2</taxon>
    </lineage>
</organism>
<sequence length="93" mass="10315">MIYFAIGLIIGIIIGILSRPAAGTANKEGSAREDNISELKTLFEREEKVTNDDVEKSLGVSDSTATRYLDQLEKDGFIVQIGEEGRSVYYQKK</sequence>
<name>A0A1V5SG02_9BACT</name>